<proteinExistence type="predicted"/>
<dbReference type="Proteomes" id="UP000499080">
    <property type="component" value="Unassembled WGS sequence"/>
</dbReference>
<keyword evidence="2" id="KW-1185">Reference proteome</keyword>
<accession>A0A4Y2P578</accession>
<evidence type="ECO:0000313" key="2">
    <source>
        <dbReference type="Proteomes" id="UP000499080"/>
    </source>
</evidence>
<protein>
    <submittedName>
        <fullName evidence="1">Uncharacterized protein</fullName>
    </submittedName>
</protein>
<reference evidence="1 2" key="1">
    <citation type="journal article" date="2019" name="Sci. Rep.">
        <title>Orb-weaving spider Araneus ventricosus genome elucidates the spidroin gene catalogue.</title>
        <authorList>
            <person name="Kono N."/>
            <person name="Nakamura H."/>
            <person name="Ohtoshi R."/>
            <person name="Moran D.A.P."/>
            <person name="Shinohara A."/>
            <person name="Yoshida Y."/>
            <person name="Fujiwara M."/>
            <person name="Mori M."/>
            <person name="Tomita M."/>
            <person name="Arakawa K."/>
        </authorList>
    </citation>
    <scope>NUCLEOTIDE SEQUENCE [LARGE SCALE GENOMIC DNA]</scope>
</reference>
<organism evidence="1 2">
    <name type="scientific">Araneus ventricosus</name>
    <name type="common">Orbweaver spider</name>
    <name type="synonym">Epeira ventricosa</name>
    <dbReference type="NCBI Taxonomy" id="182803"/>
    <lineage>
        <taxon>Eukaryota</taxon>
        <taxon>Metazoa</taxon>
        <taxon>Ecdysozoa</taxon>
        <taxon>Arthropoda</taxon>
        <taxon>Chelicerata</taxon>
        <taxon>Arachnida</taxon>
        <taxon>Araneae</taxon>
        <taxon>Araneomorphae</taxon>
        <taxon>Entelegynae</taxon>
        <taxon>Araneoidea</taxon>
        <taxon>Araneidae</taxon>
        <taxon>Araneus</taxon>
    </lineage>
</organism>
<gene>
    <name evidence="1" type="ORF">AVEN_65598_1</name>
</gene>
<comment type="caution">
    <text evidence="1">The sequence shown here is derived from an EMBL/GenBank/DDBJ whole genome shotgun (WGS) entry which is preliminary data.</text>
</comment>
<name>A0A4Y2P578_ARAVE</name>
<dbReference type="EMBL" id="BGPR01010261">
    <property type="protein sequence ID" value="GBN45176.1"/>
    <property type="molecule type" value="Genomic_DNA"/>
</dbReference>
<evidence type="ECO:0000313" key="1">
    <source>
        <dbReference type="EMBL" id="GBN45176.1"/>
    </source>
</evidence>
<sequence>NFVQLRGCSHFLVEEHLRLKKIDKNVPAYVLPVFIAAAEECWLEMVRKGCCYRQEGKGVGTTETEEPQSRQGSEKESTLLVEIIKMTFTLQRNWVWFDKFSELTD</sequence>
<feature type="non-terminal residue" evidence="1">
    <location>
        <position position="1"/>
    </location>
</feature>
<dbReference type="AlphaFoldDB" id="A0A4Y2P578"/>